<dbReference type="SUPFAM" id="SSF48498">
    <property type="entry name" value="Tetracyclin repressor-like, C-terminal domain"/>
    <property type="match status" value="1"/>
</dbReference>
<name>A0A8J3VV12_9ACTN</name>
<dbReference type="InterPro" id="IPR025996">
    <property type="entry name" value="MT1864/Rv1816-like_C"/>
</dbReference>
<dbReference type="EMBL" id="BONZ01000085">
    <property type="protein sequence ID" value="GIH19795.1"/>
    <property type="molecule type" value="Genomic_DNA"/>
</dbReference>
<evidence type="ECO:0000313" key="6">
    <source>
        <dbReference type="EMBL" id="GIH19795.1"/>
    </source>
</evidence>
<dbReference type="PANTHER" id="PTHR30055:SF243">
    <property type="entry name" value="HTH-TYPE TRANSCRIPTIONAL REGULATOR RV1816"/>
    <property type="match status" value="1"/>
</dbReference>
<dbReference type="AlphaFoldDB" id="A0A8J3VV12"/>
<evidence type="ECO:0000256" key="4">
    <source>
        <dbReference type="PROSITE-ProRule" id="PRU00335"/>
    </source>
</evidence>
<dbReference type="InterPro" id="IPR009057">
    <property type="entry name" value="Homeodomain-like_sf"/>
</dbReference>
<feature type="domain" description="HTH tetR-type" evidence="5">
    <location>
        <begin position="14"/>
        <end position="74"/>
    </location>
</feature>
<dbReference type="PROSITE" id="PS50977">
    <property type="entry name" value="HTH_TETR_2"/>
    <property type="match status" value="1"/>
</dbReference>
<reference evidence="6" key="1">
    <citation type="submission" date="2021-01" db="EMBL/GenBank/DDBJ databases">
        <title>Whole genome shotgun sequence of Rugosimonospora africana NBRC 104875.</title>
        <authorList>
            <person name="Komaki H."/>
            <person name="Tamura T."/>
        </authorList>
    </citation>
    <scope>NUCLEOTIDE SEQUENCE</scope>
    <source>
        <strain evidence="6">NBRC 104875</strain>
    </source>
</reference>
<dbReference type="InterPro" id="IPR036271">
    <property type="entry name" value="Tet_transcr_reg_TetR-rel_C_sf"/>
</dbReference>
<evidence type="ECO:0000256" key="3">
    <source>
        <dbReference type="ARBA" id="ARBA00023163"/>
    </source>
</evidence>
<evidence type="ECO:0000256" key="2">
    <source>
        <dbReference type="ARBA" id="ARBA00023125"/>
    </source>
</evidence>
<dbReference type="GO" id="GO:0003700">
    <property type="term" value="F:DNA-binding transcription factor activity"/>
    <property type="evidence" value="ECO:0007669"/>
    <property type="project" value="TreeGrafter"/>
</dbReference>
<evidence type="ECO:0000259" key="5">
    <source>
        <dbReference type="PROSITE" id="PS50977"/>
    </source>
</evidence>
<dbReference type="RefSeq" id="WP_203923241.1">
    <property type="nucleotide sequence ID" value="NZ_BONZ01000085.1"/>
</dbReference>
<dbReference type="InterPro" id="IPR001647">
    <property type="entry name" value="HTH_TetR"/>
</dbReference>
<feature type="DNA-binding region" description="H-T-H motif" evidence="4">
    <location>
        <begin position="37"/>
        <end position="56"/>
    </location>
</feature>
<organism evidence="6 7">
    <name type="scientific">Rugosimonospora africana</name>
    <dbReference type="NCBI Taxonomy" id="556532"/>
    <lineage>
        <taxon>Bacteria</taxon>
        <taxon>Bacillati</taxon>
        <taxon>Actinomycetota</taxon>
        <taxon>Actinomycetes</taxon>
        <taxon>Micromonosporales</taxon>
        <taxon>Micromonosporaceae</taxon>
        <taxon>Rugosimonospora</taxon>
    </lineage>
</organism>
<proteinExistence type="predicted"/>
<sequence>MSETVKSPRERYRAQVRDEIKAHAWAQVATTGAAALSLNAIAKQMGISGPALYRYFRNRDELMTELVLDAYRDLSTTCRAAAATAHTPTTRLAAVAGALRRWALAEPHRYLLIYGTPVPGYAAPPEATAIAASIMSVLMDAFTAASAAADTASDAATGPLPKPAAALDRHLATHRQWAADHPAPPAVLRCALTFWTRLHGVVSLEVAGHFTGMNFDPALLYAAEADAAIAAR</sequence>
<gene>
    <name evidence="6" type="ORF">Raf01_79670</name>
</gene>
<keyword evidence="2 4" id="KW-0238">DNA-binding</keyword>
<keyword evidence="7" id="KW-1185">Reference proteome</keyword>
<dbReference type="GO" id="GO:0000976">
    <property type="term" value="F:transcription cis-regulatory region binding"/>
    <property type="evidence" value="ECO:0007669"/>
    <property type="project" value="TreeGrafter"/>
</dbReference>
<accession>A0A8J3VV12</accession>
<dbReference type="InterPro" id="IPR050109">
    <property type="entry name" value="HTH-type_TetR-like_transc_reg"/>
</dbReference>
<protein>
    <submittedName>
        <fullName evidence="6">TetR family transcriptional regulator</fullName>
    </submittedName>
</protein>
<evidence type="ECO:0000256" key="1">
    <source>
        <dbReference type="ARBA" id="ARBA00023015"/>
    </source>
</evidence>
<dbReference type="PANTHER" id="PTHR30055">
    <property type="entry name" value="HTH-TYPE TRANSCRIPTIONAL REGULATOR RUTR"/>
    <property type="match status" value="1"/>
</dbReference>
<evidence type="ECO:0000313" key="7">
    <source>
        <dbReference type="Proteomes" id="UP000642748"/>
    </source>
</evidence>
<dbReference type="SUPFAM" id="SSF46689">
    <property type="entry name" value="Homeodomain-like"/>
    <property type="match status" value="1"/>
</dbReference>
<keyword evidence="3" id="KW-0804">Transcription</keyword>
<dbReference type="Gene3D" id="1.10.357.10">
    <property type="entry name" value="Tetracycline Repressor, domain 2"/>
    <property type="match status" value="1"/>
</dbReference>
<dbReference type="Proteomes" id="UP000642748">
    <property type="component" value="Unassembled WGS sequence"/>
</dbReference>
<dbReference type="Pfam" id="PF00440">
    <property type="entry name" value="TetR_N"/>
    <property type="match status" value="1"/>
</dbReference>
<dbReference type="Pfam" id="PF13305">
    <property type="entry name" value="TetR_C_33"/>
    <property type="match status" value="1"/>
</dbReference>
<comment type="caution">
    <text evidence="6">The sequence shown here is derived from an EMBL/GenBank/DDBJ whole genome shotgun (WGS) entry which is preliminary data.</text>
</comment>
<keyword evidence="1" id="KW-0805">Transcription regulation</keyword>